<reference evidence="1" key="1">
    <citation type="submission" date="2019-10" db="EMBL/GenBank/DDBJ databases">
        <authorList>
            <consortium name="DOE Joint Genome Institute"/>
            <person name="Kuo A."/>
            <person name="Miyauchi S."/>
            <person name="Kiss E."/>
            <person name="Drula E."/>
            <person name="Kohler A."/>
            <person name="Sanchez-Garcia M."/>
            <person name="Andreopoulos B."/>
            <person name="Barry K.W."/>
            <person name="Bonito G."/>
            <person name="Buee M."/>
            <person name="Carver A."/>
            <person name="Chen C."/>
            <person name="Cichocki N."/>
            <person name="Clum A."/>
            <person name="Culley D."/>
            <person name="Crous P.W."/>
            <person name="Fauchery L."/>
            <person name="Girlanda M."/>
            <person name="Hayes R."/>
            <person name="Keri Z."/>
            <person name="Labutti K."/>
            <person name="Lipzen A."/>
            <person name="Lombard V."/>
            <person name="Magnuson J."/>
            <person name="Maillard F."/>
            <person name="Morin E."/>
            <person name="Murat C."/>
            <person name="Nolan M."/>
            <person name="Ohm R."/>
            <person name="Pangilinan J."/>
            <person name="Pereira M."/>
            <person name="Perotto S."/>
            <person name="Peter M."/>
            <person name="Riley R."/>
            <person name="Sitrit Y."/>
            <person name="Stielow B."/>
            <person name="Szollosi G."/>
            <person name="Zifcakova L."/>
            <person name="Stursova M."/>
            <person name="Spatafora J.W."/>
            <person name="Tedersoo L."/>
            <person name="Vaario L.-M."/>
            <person name="Yamada A."/>
            <person name="Yan M."/>
            <person name="Wang P."/>
            <person name="Xu J."/>
            <person name="Bruns T."/>
            <person name="Baldrian P."/>
            <person name="Vilgalys R."/>
            <person name="Henrissat B."/>
            <person name="Grigoriev I.V."/>
            <person name="Hibbett D."/>
            <person name="Nagy L.G."/>
            <person name="Martin F.M."/>
        </authorList>
    </citation>
    <scope>NUCLEOTIDE SEQUENCE</scope>
    <source>
        <strain evidence="1">P2</strain>
    </source>
</reference>
<dbReference type="EMBL" id="MU118138">
    <property type="protein sequence ID" value="KAF9644450.1"/>
    <property type="molecule type" value="Genomic_DNA"/>
</dbReference>
<sequence length="125" mass="13915">KVSVYHSATATFHAPSNPSGPGGMYQEVIWSTPFWPRGDIPGQRRDCVFINMGDPENVGMKGLLVARVYLFFRFLHNGVDYPCALVHWYLTSSEPDASTGMWVVHPESTCRGAHHMGVIHLDSIV</sequence>
<keyword evidence="2" id="KW-1185">Reference proteome</keyword>
<name>A0ACB6Z3W3_THEGA</name>
<feature type="non-terminal residue" evidence="1">
    <location>
        <position position="125"/>
    </location>
</feature>
<dbReference type="Proteomes" id="UP000886501">
    <property type="component" value="Unassembled WGS sequence"/>
</dbReference>
<evidence type="ECO:0000313" key="2">
    <source>
        <dbReference type="Proteomes" id="UP000886501"/>
    </source>
</evidence>
<protein>
    <submittedName>
        <fullName evidence="1">Uncharacterized protein</fullName>
    </submittedName>
</protein>
<feature type="non-terminal residue" evidence="1">
    <location>
        <position position="1"/>
    </location>
</feature>
<reference evidence="1" key="2">
    <citation type="journal article" date="2020" name="Nat. Commun.">
        <title>Large-scale genome sequencing of mycorrhizal fungi provides insights into the early evolution of symbiotic traits.</title>
        <authorList>
            <person name="Miyauchi S."/>
            <person name="Kiss E."/>
            <person name="Kuo A."/>
            <person name="Drula E."/>
            <person name="Kohler A."/>
            <person name="Sanchez-Garcia M."/>
            <person name="Morin E."/>
            <person name="Andreopoulos B."/>
            <person name="Barry K.W."/>
            <person name="Bonito G."/>
            <person name="Buee M."/>
            <person name="Carver A."/>
            <person name="Chen C."/>
            <person name="Cichocki N."/>
            <person name="Clum A."/>
            <person name="Culley D."/>
            <person name="Crous P.W."/>
            <person name="Fauchery L."/>
            <person name="Girlanda M."/>
            <person name="Hayes R.D."/>
            <person name="Keri Z."/>
            <person name="LaButti K."/>
            <person name="Lipzen A."/>
            <person name="Lombard V."/>
            <person name="Magnuson J."/>
            <person name="Maillard F."/>
            <person name="Murat C."/>
            <person name="Nolan M."/>
            <person name="Ohm R.A."/>
            <person name="Pangilinan J."/>
            <person name="Pereira M.F."/>
            <person name="Perotto S."/>
            <person name="Peter M."/>
            <person name="Pfister S."/>
            <person name="Riley R."/>
            <person name="Sitrit Y."/>
            <person name="Stielow J.B."/>
            <person name="Szollosi G."/>
            <person name="Zifcakova L."/>
            <person name="Stursova M."/>
            <person name="Spatafora J.W."/>
            <person name="Tedersoo L."/>
            <person name="Vaario L.M."/>
            <person name="Yamada A."/>
            <person name="Yan M."/>
            <person name="Wang P."/>
            <person name="Xu J."/>
            <person name="Bruns T."/>
            <person name="Baldrian P."/>
            <person name="Vilgalys R."/>
            <person name="Dunand C."/>
            <person name="Henrissat B."/>
            <person name="Grigoriev I.V."/>
            <person name="Hibbett D."/>
            <person name="Nagy L.G."/>
            <person name="Martin F.M."/>
        </authorList>
    </citation>
    <scope>NUCLEOTIDE SEQUENCE</scope>
    <source>
        <strain evidence="1">P2</strain>
    </source>
</reference>
<accession>A0ACB6Z3W3</accession>
<proteinExistence type="predicted"/>
<organism evidence="1 2">
    <name type="scientific">Thelephora ganbajun</name>
    <name type="common">Ganba fungus</name>
    <dbReference type="NCBI Taxonomy" id="370292"/>
    <lineage>
        <taxon>Eukaryota</taxon>
        <taxon>Fungi</taxon>
        <taxon>Dikarya</taxon>
        <taxon>Basidiomycota</taxon>
        <taxon>Agaricomycotina</taxon>
        <taxon>Agaricomycetes</taxon>
        <taxon>Thelephorales</taxon>
        <taxon>Thelephoraceae</taxon>
        <taxon>Thelephora</taxon>
    </lineage>
</organism>
<gene>
    <name evidence="1" type="ORF">BDM02DRAFT_3071622</name>
</gene>
<evidence type="ECO:0000313" key="1">
    <source>
        <dbReference type="EMBL" id="KAF9644450.1"/>
    </source>
</evidence>
<comment type="caution">
    <text evidence="1">The sequence shown here is derived from an EMBL/GenBank/DDBJ whole genome shotgun (WGS) entry which is preliminary data.</text>
</comment>